<feature type="region of interest" description="Disordered" evidence="1">
    <location>
        <begin position="197"/>
        <end position="250"/>
    </location>
</feature>
<dbReference type="RefSeq" id="XP_001354058.3">
    <property type="nucleotide sequence ID" value="XM_001354022.4"/>
</dbReference>
<keyword evidence="3" id="KW-1185">Reference proteome</keyword>
<evidence type="ECO:0000256" key="2">
    <source>
        <dbReference type="SAM" id="Phobius"/>
    </source>
</evidence>
<dbReference type="RefSeq" id="XP_015043434.2">
    <property type="nucleotide sequence ID" value="XM_015187948.2"/>
</dbReference>
<feature type="compositionally biased region" description="Polar residues" evidence="1">
    <location>
        <begin position="226"/>
        <end position="238"/>
    </location>
</feature>
<name>A0A6I8VLH2_DROPS</name>
<gene>
    <name evidence="4 5" type="primary">LOC4813909</name>
</gene>
<evidence type="ECO:0000256" key="1">
    <source>
        <dbReference type="SAM" id="MobiDB-lite"/>
    </source>
</evidence>
<feature type="compositionally biased region" description="Basic residues" evidence="1">
    <location>
        <begin position="92"/>
        <end position="108"/>
    </location>
</feature>
<accession>A0A6I8VLH2</accession>
<protein>
    <recommendedName>
        <fullName evidence="6">Transmembrane protein</fullName>
    </recommendedName>
</protein>
<evidence type="ECO:0008006" key="6">
    <source>
        <dbReference type="Google" id="ProtNLM"/>
    </source>
</evidence>
<evidence type="ECO:0000313" key="5">
    <source>
        <dbReference type="RefSeq" id="XP_015043434.2"/>
    </source>
</evidence>
<evidence type="ECO:0000313" key="3">
    <source>
        <dbReference type="Proteomes" id="UP000001819"/>
    </source>
</evidence>
<proteinExistence type="predicted"/>
<evidence type="ECO:0000313" key="4">
    <source>
        <dbReference type="RefSeq" id="XP_001354058.3"/>
    </source>
</evidence>
<sequence>MATTATTDTMATMDVTTFSDYMVYLETAWEWAGCLPYLLVVYVFLTLLPKSLQRMKRFADADYEANRHKYHRCYGPELCCHVQAQEAAASKQKQKARKPVTRVYHKRQTSTTAAKEPLPPVPAPVKRSNVTKIARMFETGATRQVSRVSPVLPEIRMFGASDDSHDSTPCASRKTSIATQLSAQLQHIEQAMQLWQELEEEPSKKSSPSHSDWEPMTVPVVRRTRGTSATPSTASPLGSSPEPASPVLLRQPPSLCLQSSMEDIFQVIARSAEEPHSFYADCNSLSPVTSIDDILSERRFSRPLSAYSITDLLNEEQASCVEEATYVNDTR</sequence>
<dbReference type="AlphaFoldDB" id="A0A6I8VLH2"/>
<keyword evidence="2" id="KW-1133">Transmembrane helix</keyword>
<keyword evidence="2" id="KW-0812">Transmembrane</keyword>
<feature type="transmembrane region" description="Helical" evidence="2">
    <location>
        <begin position="28"/>
        <end position="48"/>
    </location>
</feature>
<dbReference type="Proteomes" id="UP000001819">
    <property type="component" value="Chromosome X"/>
</dbReference>
<organism evidence="3 5">
    <name type="scientific">Drosophila pseudoobscura pseudoobscura</name>
    <name type="common">Fruit fly</name>
    <dbReference type="NCBI Taxonomy" id="46245"/>
    <lineage>
        <taxon>Eukaryota</taxon>
        <taxon>Metazoa</taxon>
        <taxon>Ecdysozoa</taxon>
        <taxon>Arthropoda</taxon>
        <taxon>Hexapoda</taxon>
        <taxon>Insecta</taxon>
        <taxon>Pterygota</taxon>
        <taxon>Neoptera</taxon>
        <taxon>Endopterygota</taxon>
        <taxon>Diptera</taxon>
        <taxon>Brachycera</taxon>
        <taxon>Muscomorpha</taxon>
        <taxon>Ephydroidea</taxon>
        <taxon>Drosophilidae</taxon>
        <taxon>Drosophila</taxon>
        <taxon>Sophophora</taxon>
    </lineage>
</organism>
<feature type="region of interest" description="Disordered" evidence="1">
    <location>
        <begin position="90"/>
        <end position="125"/>
    </location>
</feature>
<reference evidence="4 5" key="1">
    <citation type="submission" date="2025-04" db="UniProtKB">
        <authorList>
            <consortium name="RefSeq"/>
        </authorList>
    </citation>
    <scope>IDENTIFICATION</scope>
    <source>
        <strain evidence="4 5">MV-25-SWS-2005</strain>
        <tissue evidence="4 5">Whole body</tissue>
    </source>
</reference>
<dbReference type="KEGG" id="dpo:4813909"/>
<keyword evidence="2" id="KW-0472">Membrane</keyword>